<organism evidence="4 5">
    <name type="scientific">Jaapia argillacea MUCL 33604</name>
    <dbReference type="NCBI Taxonomy" id="933084"/>
    <lineage>
        <taxon>Eukaryota</taxon>
        <taxon>Fungi</taxon>
        <taxon>Dikarya</taxon>
        <taxon>Basidiomycota</taxon>
        <taxon>Agaricomycotina</taxon>
        <taxon>Agaricomycetes</taxon>
        <taxon>Agaricomycetidae</taxon>
        <taxon>Jaapiales</taxon>
        <taxon>Jaapiaceae</taxon>
        <taxon>Jaapia</taxon>
    </lineage>
</organism>
<keyword evidence="2 3" id="KW-0663">Pyridoxal phosphate</keyword>
<accession>A0A067QDQ3</accession>
<evidence type="ECO:0000256" key="3">
    <source>
        <dbReference type="RuleBase" id="RU003560"/>
    </source>
</evidence>
<dbReference type="OrthoDB" id="10261433at2759"/>
<dbReference type="HOGENOM" id="CLU_016922_4_0_1"/>
<dbReference type="AlphaFoldDB" id="A0A067QDQ3"/>
<dbReference type="GO" id="GO:0005829">
    <property type="term" value="C:cytosol"/>
    <property type="evidence" value="ECO:0007669"/>
    <property type="project" value="TreeGrafter"/>
</dbReference>
<dbReference type="InterPro" id="IPR015421">
    <property type="entry name" value="PyrdxlP-dep_Trfase_major"/>
</dbReference>
<proteinExistence type="inferred from homology"/>
<dbReference type="STRING" id="933084.A0A067QDQ3"/>
<dbReference type="Gene3D" id="3.90.1150.10">
    <property type="entry name" value="Aspartate Aminotransferase, domain 1"/>
    <property type="match status" value="1"/>
</dbReference>
<evidence type="ECO:0000256" key="1">
    <source>
        <dbReference type="ARBA" id="ARBA00008954"/>
    </source>
</evidence>
<gene>
    <name evidence="4" type="ORF">JAAARDRAFT_28738</name>
</gene>
<dbReference type="PROSITE" id="PS00600">
    <property type="entry name" value="AA_TRANSFER_CLASS_3"/>
    <property type="match status" value="1"/>
</dbReference>
<dbReference type="Proteomes" id="UP000027265">
    <property type="component" value="Unassembled WGS sequence"/>
</dbReference>
<dbReference type="PANTHER" id="PTHR43094">
    <property type="entry name" value="AMINOTRANSFERASE"/>
    <property type="match status" value="1"/>
</dbReference>
<dbReference type="Gene3D" id="3.40.640.10">
    <property type="entry name" value="Type I PLP-dependent aspartate aminotransferase-like (Major domain)"/>
    <property type="match status" value="1"/>
</dbReference>
<dbReference type="SUPFAM" id="SSF53383">
    <property type="entry name" value="PLP-dependent transferases"/>
    <property type="match status" value="1"/>
</dbReference>
<evidence type="ECO:0000256" key="2">
    <source>
        <dbReference type="ARBA" id="ARBA00022898"/>
    </source>
</evidence>
<dbReference type="PANTHER" id="PTHR43094:SF1">
    <property type="entry name" value="AMINOTRANSFERASE CLASS-III"/>
    <property type="match status" value="1"/>
</dbReference>
<evidence type="ECO:0000313" key="4">
    <source>
        <dbReference type="EMBL" id="KDQ65074.1"/>
    </source>
</evidence>
<dbReference type="Pfam" id="PF00202">
    <property type="entry name" value="Aminotran_3"/>
    <property type="match status" value="1"/>
</dbReference>
<comment type="similarity">
    <text evidence="1 3">Belongs to the class-III pyridoxal-phosphate-dependent aminotransferase family.</text>
</comment>
<protein>
    <recommendedName>
        <fullName evidence="6">PLP-dependent transferase</fullName>
    </recommendedName>
</protein>
<keyword evidence="5" id="KW-1185">Reference proteome</keyword>
<dbReference type="InterPro" id="IPR015422">
    <property type="entry name" value="PyrdxlP-dep_Trfase_small"/>
</dbReference>
<dbReference type="CDD" id="cd00610">
    <property type="entry name" value="OAT_like"/>
    <property type="match status" value="1"/>
</dbReference>
<dbReference type="FunCoup" id="A0A067QDQ3">
    <property type="interactions" value="5"/>
</dbReference>
<dbReference type="GO" id="GO:0030170">
    <property type="term" value="F:pyridoxal phosphate binding"/>
    <property type="evidence" value="ECO:0007669"/>
    <property type="project" value="InterPro"/>
</dbReference>
<dbReference type="InterPro" id="IPR015424">
    <property type="entry name" value="PyrdxlP-dep_Trfase"/>
</dbReference>
<dbReference type="EMBL" id="KL197709">
    <property type="protein sequence ID" value="KDQ65074.1"/>
    <property type="molecule type" value="Genomic_DNA"/>
</dbReference>
<reference evidence="5" key="1">
    <citation type="journal article" date="2014" name="Proc. Natl. Acad. Sci. U.S.A.">
        <title>Extensive sampling of basidiomycete genomes demonstrates inadequacy of the white-rot/brown-rot paradigm for wood decay fungi.</title>
        <authorList>
            <person name="Riley R."/>
            <person name="Salamov A.A."/>
            <person name="Brown D.W."/>
            <person name="Nagy L.G."/>
            <person name="Floudas D."/>
            <person name="Held B.W."/>
            <person name="Levasseur A."/>
            <person name="Lombard V."/>
            <person name="Morin E."/>
            <person name="Otillar R."/>
            <person name="Lindquist E.A."/>
            <person name="Sun H."/>
            <person name="LaButti K.M."/>
            <person name="Schmutz J."/>
            <person name="Jabbour D."/>
            <person name="Luo H."/>
            <person name="Baker S.E."/>
            <person name="Pisabarro A.G."/>
            <person name="Walton J.D."/>
            <person name="Blanchette R.A."/>
            <person name="Henrissat B."/>
            <person name="Martin F."/>
            <person name="Cullen D."/>
            <person name="Hibbett D.S."/>
            <person name="Grigoriev I.V."/>
        </authorList>
    </citation>
    <scope>NUCLEOTIDE SEQUENCE [LARGE SCALE GENOMIC DNA]</scope>
    <source>
        <strain evidence="5">MUCL 33604</strain>
    </source>
</reference>
<dbReference type="InParanoid" id="A0A067QDQ3"/>
<sequence>MERELFKLLPNTGNAASHILHRTPWAPPRAVSANGIHLTLEDGSKVIDAVGGTAVSCIGDGHPHVVAAVKDQVEKITYVFNVLLSNDPSEKLADYLVESSNGAFASVGFVSGGSEAMEAAMKTAIQYYQEKGEKERIHFIGREHSYHGATLGALAVGHHGSRRKLYEANLEKSTFHHVSTPYAARFLKEGETEAQYVERLEKELDDKFVELGGKTVIAFVAETVVGSSLGVVAAPPGYFTAVKQVCDKYGALIIYDEVMCGMGRMGTLHTWEKYADGVAPDISAVAKGLGGGYVPMGAVLLNGKVVKGIRSVGSYWHAGHTYSAHPLACAAALAVQEVIRDEQLLLNVNARGAQLESILKGRLLNPSSPAKPFIFDIRGGGLFWAIEFELPKPIVQAFGRMSFGLMVQLIGFKKGLLVLGVGRVDGVPGDHLLLAPAYNVTEEEVETIARLTVESIEEAVVQNVLKVIKAFKAAAALKAGANPS</sequence>
<dbReference type="GO" id="GO:0008483">
    <property type="term" value="F:transaminase activity"/>
    <property type="evidence" value="ECO:0007669"/>
    <property type="project" value="InterPro"/>
</dbReference>
<evidence type="ECO:0008006" key="6">
    <source>
        <dbReference type="Google" id="ProtNLM"/>
    </source>
</evidence>
<dbReference type="InterPro" id="IPR005814">
    <property type="entry name" value="Aminotrans_3"/>
</dbReference>
<dbReference type="InterPro" id="IPR049704">
    <property type="entry name" value="Aminotrans_3_PPA_site"/>
</dbReference>
<evidence type="ECO:0000313" key="5">
    <source>
        <dbReference type="Proteomes" id="UP000027265"/>
    </source>
</evidence>
<name>A0A067QDQ3_9AGAM</name>